<feature type="compositionally biased region" description="Basic and acidic residues" evidence="1">
    <location>
        <begin position="221"/>
        <end position="235"/>
    </location>
</feature>
<keyword evidence="4" id="KW-1185">Reference proteome</keyword>
<protein>
    <recommendedName>
        <fullName evidence="2">C2H2-type domain-containing protein</fullName>
    </recommendedName>
</protein>
<dbReference type="OrthoDB" id="10072647at2759"/>
<reference evidence="3 4" key="1">
    <citation type="journal article" date="2016" name="Mol. Biol. Evol.">
        <title>Comparative Genomics of Early-Diverging Mushroom-Forming Fungi Provides Insights into the Origins of Lignocellulose Decay Capabilities.</title>
        <authorList>
            <person name="Nagy L.G."/>
            <person name="Riley R."/>
            <person name="Tritt A."/>
            <person name="Adam C."/>
            <person name="Daum C."/>
            <person name="Floudas D."/>
            <person name="Sun H."/>
            <person name="Yadav J.S."/>
            <person name="Pangilinan J."/>
            <person name="Larsson K.H."/>
            <person name="Matsuura K."/>
            <person name="Barry K."/>
            <person name="Labutti K."/>
            <person name="Kuo R."/>
            <person name="Ohm R.A."/>
            <person name="Bhattacharya S.S."/>
            <person name="Shirouzu T."/>
            <person name="Yoshinaga Y."/>
            <person name="Martin F.M."/>
            <person name="Grigoriev I.V."/>
            <person name="Hibbett D.S."/>
        </authorList>
    </citation>
    <scope>NUCLEOTIDE SEQUENCE [LARGE SCALE GENOMIC DNA]</scope>
    <source>
        <strain evidence="3 4">HHB12029</strain>
    </source>
</reference>
<sequence>MMYPHGTYQDDDYTLPNLPPPEAHWLAQLAQLSNLLGLAAPDGGNLALHGVALPTADGDRAQVRDSFGLGVPDARNFAVPDLTLPILEGDAPNLQFPALDLPALDSRSPSTSTSGHFLVGTPSPLTPATTTSLPEEDNPGPVVLRQQLPTRKQQYTTHGLSRADARPHVIHVDDADGKPWHCGLCPKKFKDDTSLWRHLQAGSKLFYCRIPGCSMHYERKAQRDNHEAKHYEPKSAPKPRKAIGAKKAKAPRKRA</sequence>
<accession>A0A166BPR7</accession>
<dbReference type="EMBL" id="KV425885">
    <property type="protein sequence ID" value="KZW03010.1"/>
    <property type="molecule type" value="Genomic_DNA"/>
</dbReference>
<gene>
    <name evidence="3" type="ORF">EXIGLDRAFT_759325</name>
</gene>
<evidence type="ECO:0000313" key="3">
    <source>
        <dbReference type="EMBL" id="KZW03010.1"/>
    </source>
</evidence>
<evidence type="ECO:0000313" key="4">
    <source>
        <dbReference type="Proteomes" id="UP000077266"/>
    </source>
</evidence>
<feature type="compositionally biased region" description="Low complexity" evidence="1">
    <location>
        <begin position="121"/>
        <end position="133"/>
    </location>
</feature>
<dbReference type="InParanoid" id="A0A166BPR7"/>
<organism evidence="3 4">
    <name type="scientific">Exidia glandulosa HHB12029</name>
    <dbReference type="NCBI Taxonomy" id="1314781"/>
    <lineage>
        <taxon>Eukaryota</taxon>
        <taxon>Fungi</taxon>
        <taxon>Dikarya</taxon>
        <taxon>Basidiomycota</taxon>
        <taxon>Agaricomycotina</taxon>
        <taxon>Agaricomycetes</taxon>
        <taxon>Auriculariales</taxon>
        <taxon>Exidiaceae</taxon>
        <taxon>Exidia</taxon>
    </lineage>
</organism>
<dbReference type="Gene3D" id="3.30.160.60">
    <property type="entry name" value="Classic Zinc Finger"/>
    <property type="match status" value="1"/>
</dbReference>
<feature type="compositionally biased region" description="Basic residues" evidence="1">
    <location>
        <begin position="237"/>
        <end position="255"/>
    </location>
</feature>
<feature type="region of interest" description="Disordered" evidence="1">
    <location>
        <begin position="106"/>
        <end position="142"/>
    </location>
</feature>
<name>A0A166BPR7_EXIGL</name>
<proteinExistence type="predicted"/>
<dbReference type="InterPro" id="IPR013087">
    <property type="entry name" value="Znf_C2H2_type"/>
</dbReference>
<dbReference type="AlphaFoldDB" id="A0A166BPR7"/>
<dbReference type="PROSITE" id="PS00028">
    <property type="entry name" value="ZINC_FINGER_C2H2_1"/>
    <property type="match status" value="1"/>
</dbReference>
<evidence type="ECO:0000256" key="1">
    <source>
        <dbReference type="SAM" id="MobiDB-lite"/>
    </source>
</evidence>
<feature type="domain" description="C2H2-type" evidence="2">
    <location>
        <begin position="208"/>
        <end position="230"/>
    </location>
</feature>
<dbReference type="Proteomes" id="UP000077266">
    <property type="component" value="Unassembled WGS sequence"/>
</dbReference>
<feature type="region of interest" description="Disordered" evidence="1">
    <location>
        <begin position="221"/>
        <end position="255"/>
    </location>
</feature>
<evidence type="ECO:0000259" key="2">
    <source>
        <dbReference type="PROSITE" id="PS00028"/>
    </source>
</evidence>